<gene>
    <name evidence="1" type="ORF">Rhopal_001716-T1</name>
</gene>
<proteinExistence type="predicted"/>
<dbReference type="EMBL" id="BQKY01000003">
    <property type="protein sequence ID" value="GJN88748.1"/>
    <property type="molecule type" value="Genomic_DNA"/>
</dbReference>
<evidence type="ECO:0000313" key="2">
    <source>
        <dbReference type="Proteomes" id="UP001342314"/>
    </source>
</evidence>
<accession>A0AAV5GJ82</accession>
<name>A0AAV5GJ82_9BASI</name>
<organism evidence="1 2">
    <name type="scientific">Rhodotorula paludigena</name>
    <dbReference type="NCBI Taxonomy" id="86838"/>
    <lineage>
        <taxon>Eukaryota</taxon>
        <taxon>Fungi</taxon>
        <taxon>Dikarya</taxon>
        <taxon>Basidiomycota</taxon>
        <taxon>Pucciniomycotina</taxon>
        <taxon>Microbotryomycetes</taxon>
        <taxon>Sporidiobolales</taxon>
        <taxon>Sporidiobolaceae</taxon>
        <taxon>Rhodotorula</taxon>
    </lineage>
</organism>
<comment type="caution">
    <text evidence="1">The sequence shown here is derived from an EMBL/GenBank/DDBJ whole genome shotgun (WGS) entry which is preliminary data.</text>
</comment>
<dbReference type="Proteomes" id="UP001342314">
    <property type="component" value="Unassembled WGS sequence"/>
</dbReference>
<reference evidence="1 2" key="1">
    <citation type="submission" date="2021-12" db="EMBL/GenBank/DDBJ databases">
        <title>High titer production of polyol ester of fatty acids by Rhodotorula paludigena BS15 towards product separation-free biomass refinery.</title>
        <authorList>
            <person name="Mano J."/>
            <person name="Ono H."/>
            <person name="Tanaka T."/>
            <person name="Naito K."/>
            <person name="Sushida H."/>
            <person name="Ike M."/>
            <person name="Tokuyasu K."/>
            <person name="Kitaoka M."/>
        </authorList>
    </citation>
    <scope>NUCLEOTIDE SEQUENCE [LARGE SCALE GENOMIC DNA]</scope>
    <source>
        <strain evidence="1 2">BS15</strain>
    </source>
</reference>
<sequence length="99" mass="10782">MVQMTKGKRNTLVQLRRDRHAALVATDQVKPDTGLPEIICPTAAAVAKAWFCLDKHKNNKTVEQLVGAELVDGVKAVMSRGSKYNACKLKIPEGKEGGH</sequence>
<keyword evidence="2" id="KW-1185">Reference proteome</keyword>
<dbReference type="AlphaFoldDB" id="A0AAV5GJ82"/>
<protein>
    <submittedName>
        <fullName evidence="1">Uncharacterized protein</fullName>
    </submittedName>
</protein>
<evidence type="ECO:0000313" key="1">
    <source>
        <dbReference type="EMBL" id="GJN88748.1"/>
    </source>
</evidence>